<gene>
    <name evidence="1" type="ORF">Scaly_2577400</name>
</gene>
<organism evidence="1">
    <name type="scientific">Sesamum calycinum</name>
    <dbReference type="NCBI Taxonomy" id="2727403"/>
    <lineage>
        <taxon>Eukaryota</taxon>
        <taxon>Viridiplantae</taxon>
        <taxon>Streptophyta</taxon>
        <taxon>Embryophyta</taxon>
        <taxon>Tracheophyta</taxon>
        <taxon>Spermatophyta</taxon>
        <taxon>Magnoliopsida</taxon>
        <taxon>eudicotyledons</taxon>
        <taxon>Gunneridae</taxon>
        <taxon>Pentapetalae</taxon>
        <taxon>asterids</taxon>
        <taxon>lamiids</taxon>
        <taxon>Lamiales</taxon>
        <taxon>Pedaliaceae</taxon>
        <taxon>Sesamum</taxon>
    </lineage>
</organism>
<sequence>MEKIGVETSERALRERIVWRGEKFPVGVSDPPGLHLLVEEVGFLDIKVSRQSKKATSGSNRCFDHDSLLPVRACCHAGKSRGFGIDSRCLDIRVTAGREEERSTTKLLATSWKEKDKTTFRTFLLVQNSNSERKTRSFLSESTGSRVYGCVALIQLEVGNQSRHDR</sequence>
<name>A0AAW2JH02_9LAMI</name>
<comment type="caution">
    <text evidence="1">The sequence shown here is derived from an EMBL/GenBank/DDBJ whole genome shotgun (WGS) entry which is preliminary data.</text>
</comment>
<accession>A0AAW2JH02</accession>
<reference evidence="1" key="1">
    <citation type="submission" date="2020-06" db="EMBL/GenBank/DDBJ databases">
        <authorList>
            <person name="Li T."/>
            <person name="Hu X."/>
            <person name="Zhang T."/>
            <person name="Song X."/>
            <person name="Zhang H."/>
            <person name="Dai N."/>
            <person name="Sheng W."/>
            <person name="Hou X."/>
            <person name="Wei L."/>
        </authorList>
    </citation>
    <scope>NUCLEOTIDE SEQUENCE</scope>
    <source>
        <strain evidence="1">KEN8</strain>
        <tissue evidence="1">Leaf</tissue>
    </source>
</reference>
<proteinExistence type="predicted"/>
<evidence type="ECO:0000313" key="1">
    <source>
        <dbReference type="EMBL" id="KAL0293511.1"/>
    </source>
</evidence>
<reference evidence="1" key="2">
    <citation type="journal article" date="2024" name="Plant">
        <title>Genomic evolution and insights into agronomic trait innovations of Sesamum species.</title>
        <authorList>
            <person name="Miao H."/>
            <person name="Wang L."/>
            <person name="Qu L."/>
            <person name="Liu H."/>
            <person name="Sun Y."/>
            <person name="Le M."/>
            <person name="Wang Q."/>
            <person name="Wei S."/>
            <person name="Zheng Y."/>
            <person name="Lin W."/>
            <person name="Duan Y."/>
            <person name="Cao H."/>
            <person name="Xiong S."/>
            <person name="Wang X."/>
            <person name="Wei L."/>
            <person name="Li C."/>
            <person name="Ma Q."/>
            <person name="Ju M."/>
            <person name="Zhao R."/>
            <person name="Li G."/>
            <person name="Mu C."/>
            <person name="Tian Q."/>
            <person name="Mei H."/>
            <person name="Zhang T."/>
            <person name="Gao T."/>
            <person name="Zhang H."/>
        </authorList>
    </citation>
    <scope>NUCLEOTIDE SEQUENCE</scope>
    <source>
        <strain evidence="1">KEN8</strain>
    </source>
</reference>
<dbReference type="AlphaFoldDB" id="A0AAW2JH02"/>
<protein>
    <submittedName>
        <fullName evidence="1">Uncharacterized protein</fullName>
    </submittedName>
</protein>
<dbReference type="EMBL" id="JACGWM010001350">
    <property type="protein sequence ID" value="KAL0293511.1"/>
    <property type="molecule type" value="Genomic_DNA"/>
</dbReference>